<name>A0A1B0CA11_LUTLO</name>
<dbReference type="VEuPathDB" id="VectorBase:LLOJ000783"/>
<dbReference type="Proteomes" id="UP000092461">
    <property type="component" value="Unassembled WGS sequence"/>
</dbReference>
<proteinExistence type="predicted"/>
<dbReference type="EMBL" id="AJWK01003155">
    <property type="status" value="NOT_ANNOTATED_CDS"/>
    <property type="molecule type" value="Genomic_DNA"/>
</dbReference>
<feature type="region of interest" description="Disordered" evidence="1">
    <location>
        <begin position="64"/>
        <end position="95"/>
    </location>
</feature>
<feature type="compositionally biased region" description="Acidic residues" evidence="1">
    <location>
        <begin position="67"/>
        <end position="95"/>
    </location>
</feature>
<organism evidence="2 3">
    <name type="scientific">Lutzomyia longipalpis</name>
    <name type="common">Sand fly</name>
    <dbReference type="NCBI Taxonomy" id="7200"/>
    <lineage>
        <taxon>Eukaryota</taxon>
        <taxon>Metazoa</taxon>
        <taxon>Ecdysozoa</taxon>
        <taxon>Arthropoda</taxon>
        <taxon>Hexapoda</taxon>
        <taxon>Insecta</taxon>
        <taxon>Pterygota</taxon>
        <taxon>Neoptera</taxon>
        <taxon>Endopterygota</taxon>
        <taxon>Diptera</taxon>
        <taxon>Nematocera</taxon>
        <taxon>Psychodoidea</taxon>
        <taxon>Psychodidae</taxon>
        <taxon>Lutzomyia</taxon>
        <taxon>Lutzomyia</taxon>
    </lineage>
</organism>
<dbReference type="EnsemblMetazoa" id="LLOJ000783-RA">
    <property type="protein sequence ID" value="LLOJ000783-PA"/>
    <property type="gene ID" value="LLOJ000783"/>
</dbReference>
<reference evidence="2" key="1">
    <citation type="submission" date="2020-05" db="UniProtKB">
        <authorList>
            <consortium name="EnsemblMetazoa"/>
        </authorList>
    </citation>
    <scope>IDENTIFICATION</scope>
    <source>
        <strain evidence="2">Jacobina</strain>
    </source>
</reference>
<evidence type="ECO:0000256" key="1">
    <source>
        <dbReference type="SAM" id="MobiDB-lite"/>
    </source>
</evidence>
<protein>
    <submittedName>
        <fullName evidence="2">Uncharacterized protein</fullName>
    </submittedName>
</protein>
<accession>A0A1B0CA11</accession>
<keyword evidence="3" id="KW-1185">Reference proteome</keyword>
<dbReference type="AlphaFoldDB" id="A0A1B0CA11"/>
<evidence type="ECO:0000313" key="3">
    <source>
        <dbReference type="Proteomes" id="UP000092461"/>
    </source>
</evidence>
<sequence>MATKVVKNLKRSHSVEDVCVVEAKVPKGDDGTTEGDRSTALSRGIFLREALKKIELIQSVISHGAPEDNDVTSEDDSFNESGSESDGEEIDGDEINDLGMDAESLGFAMCARETISFLINEGFSANSGLIQALKDRLVGRMRGLPF</sequence>
<evidence type="ECO:0000313" key="2">
    <source>
        <dbReference type="EnsemblMetazoa" id="LLOJ000783-PA"/>
    </source>
</evidence>